<dbReference type="Gramene" id="PNT63151">
    <property type="protein sequence ID" value="PNT63151"/>
    <property type="gene ID" value="BRADI_4g12165v3"/>
</dbReference>
<keyword evidence="3" id="KW-1185">Reference proteome</keyword>
<dbReference type="AlphaFoldDB" id="A0A2K2CM96"/>
<organism evidence="1">
    <name type="scientific">Brachypodium distachyon</name>
    <name type="common">Purple false brome</name>
    <name type="synonym">Trachynia distachya</name>
    <dbReference type="NCBI Taxonomy" id="15368"/>
    <lineage>
        <taxon>Eukaryota</taxon>
        <taxon>Viridiplantae</taxon>
        <taxon>Streptophyta</taxon>
        <taxon>Embryophyta</taxon>
        <taxon>Tracheophyta</taxon>
        <taxon>Spermatophyta</taxon>
        <taxon>Magnoliopsida</taxon>
        <taxon>Liliopsida</taxon>
        <taxon>Poales</taxon>
        <taxon>Poaceae</taxon>
        <taxon>BOP clade</taxon>
        <taxon>Pooideae</taxon>
        <taxon>Stipodae</taxon>
        <taxon>Brachypodieae</taxon>
        <taxon>Brachypodium</taxon>
    </lineage>
</organism>
<dbReference type="EMBL" id="CM000883">
    <property type="protein sequence ID" value="PNT63151.1"/>
    <property type="molecule type" value="Genomic_DNA"/>
</dbReference>
<protein>
    <submittedName>
        <fullName evidence="1 2">Uncharacterized protein</fullName>
    </submittedName>
</protein>
<dbReference type="InParanoid" id="A0A2K2CM96"/>
<evidence type="ECO:0000313" key="3">
    <source>
        <dbReference type="Proteomes" id="UP000008810"/>
    </source>
</evidence>
<gene>
    <name evidence="1" type="ORF">BRADI_4g12165v3</name>
</gene>
<sequence>MPRPARWRPPATSPVESGHLGCLPRFPVLLDSGRRRCRGPLLLDSGLRRRSAPLLLASSLRQTRTPPLRQTRRKLRRRLRASVAAPDLPCVPADPLPLQFGVRFGQLGFDLGLIWGRRRIVKKEK</sequence>
<evidence type="ECO:0000313" key="1">
    <source>
        <dbReference type="EMBL" id="PNT63151.1"/>
    </source>
</evidence>
<reference evidence="1 2" key="1">
    <citation type="journal article" date="2010" name="Nature">
        <title>Genome sequencing and analysis of the model grass Brachypodium distachyon.</title>
        <authorList>
            <consortium name="International Brachypodium Initiative"/>
        </authorList>
    </citation>
    <scope>NUCLEOTIDE SEQUENCE [LARGE SCALE GENOMIC DNA]</scope>
    <source>
        <strain evidence="1 2">Bd21</strain>
    </source>
</reference>
<evidence type="ECO:0000313" key="2">
    <source>
        <dbReference type="EnsemblPlants" id="PNT63151"/>
    </source>
</evidence>
<reference evidence="1" key="2">
    <citation type="submission" date="2017-06" db="EMBL/GenBank/DDBJ databases">
        <title>WGS assembly of Brachypodium distachyon.</title>
        <authorList>
            <consortium name="The International Brachypodium Initiative"/>
            <person name="Lucas S."/>
            <person name="Harmon-Smith M."/>
            <person name="Lail K."/>
            <person name="Tice H."/>
            <person name="Grimwood J."/>
            <person name="Bruce D."/>
            <person name="Barry K."/>
            <person name="Shu S."/>
            <person name="Lindquist E."/>
            <person name="Wang M."/>
            <person name="Pitluck S."/>
            <person name="Vogel J.P."/>
            <person name="Garvin D.F."/>
            <person name="Mockler T.C."/>
            <person name="Schmutz J."/>
            <person name="Rokhsar D."/>
            <person name="Bevan M.W."/>
        </authorList>
    </citation>
    <scope>NUCLEOTIDE SEQUENCE</scope>
    <source>
        <strain evidence="1">Bd21</strain>
    </source>
</reference>
<dbReference type="Proteomes" id="UP000008810">
    <property type="component" value="Chromosome 4"/>
</dbReference>
<reference evidence="2" key="3">
    <citation type="submission" date="2018-08" db="UniProtKB">
        <authorList>
            <consortium name="EnsemblPlants"/>
        </authorList>
    </citation>
    <scope>IDENTIFICATION</scope>
    <source>
        <strain evidence="2">cv. Bd21</strain>
    </source>
</reference>
<proteinExistence type="predicted"/>
<dbReference type="EnsemblPlants" id="PNT63151">
    <property type="protein sequence ID" value="PNT63151"/>
    <property type="gene ID" value="BRADI_4g12165v3"/>
</dbReference>
<accession>A0A2K2CM96</accession>
<name>A0A2K2CM96_BRADI</name>